<dbReference type="Pfam" id="PF00391">
    <property type="entry name" value="PEP-utilizers"/>
    <property type="match status" value="1"/>
</dbReference>
<evidence type="ECO:0000256" key="4">
    <source>
        <dbReference type="ARBA" id="ARBA00007837"/>
    </source>
</evidence>
<feature type="active site" description="Proton donor" evidence="17">
    <location>
        <position position="502"/>
    </location>
</feature>
<feature type="domain" description="PEP-utilising enzyme mobile" evidence="20">
    <location>
        <begin position="153"/>
        <end position="222"/>
    </location>
</feature>
<dbReference type="SUPFAM" id="SSF47831">
    <property type="entry name" value="Enzyme I of the PEP:sugar phosphotransferase system HPr-binding (sub)domain"/>
    <property type="match status" value="1"/>
</dbReference>
<dbReference type="Gene3D" id="3.50.30.10">
    <property type="entry name" value="Phosphohistidine domain"/>
    <property type="match status" value="1"/>
</dbReference>
<dbReference type="InterPro" id="IPR036637">
    <property type="entry name" value="Phosphohistidine_dom_sf"/>
</dbReference>
<evidence type="ECO:0000256" key="9">
    <source>
        <dbReference type="ARBA" id="ARBA00022597"/>
    </source>
</evidence>
<evidence type="ECO:0000256" key="16">
    <source>
        <dbReference type="PIRNR" id="PIRNR000732"/>
    </source>
</evidence>
<reference evidence="23 24" key="2">
    <citation type="submission" date="2019-05" db="EMBL/GenBank/DDBJ databases">
        <title>Genome evolution of the obligate endosymbiont Buchnera aphidicola.</title>
        <authorList>
            <person name="Moran N.A."/>
        </authorList>
    </citation>
    <scope>NUCLEOTIDE SEQUENCE [LARGE SCALE GENOMIC DNA]</scope>
    <source>
        <strain evidence="23 24">Tca</strain>
    </source>
</reference>
<dbReference type="PANTHER" id="PTHR46244">
    <property type="entry name" value="PHOSPHOENOLPYRUVATE-PROTEIN PHOSPHOTRANSFERASE"/>
    <property type="match status" value="1"/>
</dbReference>
<dbReference type="InterPro" id="IPR036618">
    <property type="entry name" value="PtsI_HPr-bd_sf"/>
</dbReference>
<dbReference type="FunFam" id="3.20.20.60:FF:000007">
    <property type="entry name" value="Phosphoenolpyruvate-protein phosphotransferase"/>
    <property type="match status" value="1"/>
</dbReference>
<dbReference type="Proteomes" id="UP000298782">
    <property type="component" value="Chromosome"/>
</dbReference>
<evidence type="ECO:0000256" key="19">
    <source>
        <dbReference type="PIRSR" id="PIRSR000732-3"/>
    </source>
</evidence>
<evidence type="ECO:0000256" key="12">
    <source>
        <dbReference type="ARBA" id="ARBA00022723"/>
    </source>
</evidence>
<dbReference type="AlphaFoldDB" id="A0A4D6YB33"/>
<accession>A0A4D6YB33</accession>
<feature type="binding site" evidence="18">
    <location>
        <position position="332"/>
    </location>
    <ligand>
        <name>phosphoenolpyruvate</name>
        <dbReference type="ChEBI" id="CHEBI:58702"/>
    </ligand>
</feature>
<feature type="binding site" evidence="18">
    <location>
        <begin position="454"/>
        <end position="455"/>
    </location>
    <ligand>
        <name>phosphoenolpyruvate</name>
        <dbReference type="ChEBI" id="CHEBI:58702"/>
    </ligand>
</feature>
<dbReference type="InterPro" id="IPR023151">
    <property type="entry name" value="PEP_util_CS"/>
</dbReference>
<dbReference type="NCBIfam" id="TIGR01417">
    <property type="entry name" value="PTS_I_fam"/>
    <property type="match status" value="1"/>
</dbReference>
<dbReference type="EC" id="2.7.3.9" evidence="5 16"/>
<dbReference type="InterPro" id="IPR000121">
    <property type="entry name" value="PEP_util_C"/>
</dbReference>
<evidence type="ECO:0000256" key="1">
    <source>
        <dbReference type="ARBA" id="ARBA00000683"/>
    </source>
</evidence>
<evidence type="ECO:0000256" key="8">
    <source>
        <dbReference type="ARBA" id="ARBA00022490"/>
    </source>
</evidence>
<comment type="function">
    <text evidence="16">General (non sugar-specific) component of the phosphoenolpyruvate-dependent sugar phosphotransferase system (sugar PTS). This major carbohydrate active-transport system catalyzes the phosphorylation of incoming sugar substrates concomitantly with their translocation across the cell membrane. Enzyme I transfers the phosphoryl group from phosphoenolpyruvate (PEP) to the phosphoryl carrier protein (HPr).</text>
</comment>
<keyword evidence="9 16" id="KW-0762">Sugar transport</keyword>
<dbReference type="InterPro" id="IPR050499">
    <property type="entry name" value="PEP-utilizing_PTS_enzyme"/>
</dbReference>
<evidence type="ECO:0000259" key="20">
    <source>
        <dbReference type="Pfam" id="PF00391"/>
    </source>
</evidence>
<dbReference type="PRINTS" id="PR01736">
    <property type="entry name" value="PHPHTRNFRASE"/>
</dbReference>
<dbReference type="PANTHER" id="PTHR46244:SF6">
    <property type="entry name" value="PHOSPHOENOLPYRUVATE-PROTEIN PHOSPHOTRANSFERASE"/>
    <property type="match status" value="1"/>
</dbReference>
<evidence type="ECO:0000256" key="2">
    <source>
        <dbReference type="ARBA" id="ARBA00001946"/>
    </source>
</evidence>
<dbReference type="NCBIfam" id="NF008382">
    <property type="entry name" value="PRK11177.1"/>
    <property type="match status" value="1"/>
</dbReference>
<feature type="binding site" evidence="19">
    <location>
        <position position="455"/>
    </location>
    <ligand>
        <name>Mg(2+)</name>
        <dbReference type="ChEBI" id="CHEBI:18420"/>
    </ligand>
</feature>
<sequence length="577" mass="65708">MISGISVSPGIVIGKALLIQEQQFFINNKKILKKNIDQEIKKFFEARKKTIKEIELIQKKNSKKIEKHQCSIFEGHIMLIEDEEFEQEILLLIQNKHYSAEYSVNQVIEKQALELEKLKDEYLKNRAIDIQDIGNRLIKNILNIENINLENVDHNTILVKRDLTPSETAQINLKKIIGLITDLGSHTSHTSIIACSLEIPTIVGTTNATQKIKNGDIIILDSINNEIHINPEDTTITLKKEIKKKFLYQKQQLKKIKNLFAITLDKHRVEIGANISTPQDIEGAINNGAECIGLYRTEFLFMGRQHLPSENEQFEVYKMVATKMEKKPVIIRTMDIGGDKNLPYIKLPKEENPFLGCRAIRISMMKKEILYDQIKAILRASIFGKLKIMFPMIISVEEVKILKLEIDKIKQQLYEKKCLFDESIKIGVMIETPAAAMLSHHLAKEVDFFSIGSNDLTQYTLAVDRGNDLIANLYDPMSPSVLNLIQTVIHSAHKEKKWAGICGELASDERATALLLGMGIDEFSMSASCIPKIKNIIRNSNFQQCKKIAEKALKQPTSQKLISTIQPLIKKYDEISF</sequence>
<comment type="subcellular location">
    <subcellularLocation>
        <location evidence="3 16">Cytoplasm</location>
    </subcellularLocation>
</comment>
<comment type="similarity">
    <text evidence="4 16">Belongs to the PEP-utilizing enzyme family.</text>
</comment>
<dbReference type="GO" id="GO:0008965">
    <property type="term" value="F:phosphoenolpyruvate-protein phosphotransferase activity"/>
    <property type="evidence" value="ECO:0007669"/>
    <property type="project" value="UniProtKB-EC"/>
</dbReference>
<evidence type="ECO:0000256" key="10">
    <source>
        <dbReference type="ARBA" id="ARBA00022679"/>
    </source>
</evidence>
<feature type="binding site" evidence="18">
    <location>
        <position position="296"/>
    </location>
    <ligand>
        <name>phosphoenolpyruvate</name>
        <dbReference type="ChEBI" id="CHEBI:58702"/>
    </ligand>
</feature>
<keyword evidence="7 16" id="KW-0813">Transport</keyword>
<dbReference type="GO" id="GO:0046872">
    <property type="term" value="F:metal ion binding"/>
    <property type="evidence" value="ECO:0007669"/>
    <property type="project" value="UniProtKB-KW"/>
</dbReference>
<evidence type="ECO:0000256" key="15">
    <source>
        <dbReference type="ARBA" id="ARBA00033235"/>
    </source>
</evidence>
<dbReference type="Gene3D" id="1.10.274.10">
    <property type="entry name" value="PtsI, HPr-binding domain"/>
    <property type="match status" value="1"/>
</dbReference>
<feature type="domain" description="Phosphotransferase system enzyme I N-terminal" evidence="22">
    <location>
        <begin position="3"/>
        <end position="126"/>
    </location>
</feature>
<dbReference type="GO" id="GO:0009401">
    <property type="term" value="P:phosphoenolpyruvate-dependent sugar phosphotransferase system"/>
    <property type="evidence" value="ECO:0007669"/>
    <property type="project" value="UniProtKB-KW"/>
</dbReference>
<evidence type="ECO:0000313" key="24">
    <source>
        <dbReference type="Proteomes" id="UP000298782"/>
    </source>
</evidence>
<keyword evidence="12 16" id="KW-0479">Metal-binding</keyword>
<dbReference type="InterPro" id="IPR015813">
    <property type="entry name" value="Pyrv/PenolPyrv_kinase-like_dom"/>
</dbReference>
<comment type="cofactor">
    <cofactor evidence="2 16 19">
        <name>Mg(2+)</name>
        <dbReference type="ChEBI" id="CHEBI:18420"/>
    </cofactor>
</comment>
<dbReference type="GO" id="GO:0016301">
    <property type="term" value="F:kinase activity"/>
    <property type="evidence" value="ECO:0007669"/>
    <property type="project" value="UniProtKB-KW"/>
</dbReference>
<evidence type="ECO:0000259" key="22">
    <source>
        <dbReference type="Pfam" id="PF05524"/>
    </source>
</evidence>
<evidence type="ECO:0000256" key="11">
    <source>
        <dbReference type="ARBA" id="ARBA00022683"/>
    </source>
</evidence>
<feature type="binding site" evidence="19">
    <location>
        <position position="431"/>
    </location>
    <ligand>
        <name>Mg(2+)</name>
        <dbReference type="ChEBI" id="CHEBI:18420"/>
    </ligand>
</feature>
<dbReference type="SUPFAM" id="SSF51621">
    <property type="entry name" value="Phosphoenolpyruvate/pyruvate domain"/>
    <property type="match status" value="1"/>
</dbReference>
<evidence type="ECO:0000259" key="21">
    <source>
        <dbReference type="Pfam" id="PF02896"/>
    </source>
</evidence>
<dbReference type="InterPro" id="IPR008279">
    <property type="entry name" value="PEP-util_enz_mobile_dom"/>
</dbReference>
<dbReference type="Pfam" id="PF05524">
    <property type="entry name" value="PEP-utilisers_N"/>
    <property type="match status" value="1"/>
</dbReference>
<protein>
    <recommendedName>
        <fullName evidence="6 16">Phosphoenolpyruvate-protein phosphotransferase</fullName>
        <ecNumber evidence="5 16">2.7.3.9</ecNumber>
    </recommendedName>
    <alternativeName>
        <fullName evidence="15 16">Phosphotransferase system, enzyme I</fullName>
    </alternativeName>
</protein>
<dbReference type="InterPro" id="IPR008731">
    <property type="entry name" value="PTS_EIN"/>
</dbReference>
<comment type="catalytic activity">
    <reaction evidence="1 16">
        <text>L-histidyl-[protein] + phosphoenolpyruvate = N(pros)-phospho-L-histidyl-[protein] + pyruvate</text>
        <dbReference type="Rhea" id="RHEA:23880"/>
        <dbReference type="Rhea" id="RHEA-COMP:9745"/>
        <dbReference type="Rhea" id="RHEA-COMP:9746"/>
        <dbReference type="ChEBI" id="CHEBI:15361"/>
        <dbReference type="ChEBI" id="CHEBI:29979"/>
        <dbReference type="ChEBI" id="CHEBI:58702"/>
        <dbReference type="ChEBI" id="CHEBI:64837"/>
        <dbReference type="EC" id="2.7.3.9"/>
    </reaction>
</comment>
<evidence type="ECO:0000256" key="17">
    <source>
        <dbReference type="PIRSR" id="PIRSR000732-1"/>
    </source>
</evidence>
<dbReference type="RefSeq" id="WP_158353091.1">
    <property type="nucleotide sequence ID" value="NZ_CP034852.1"/>
</dbReference>
<dbReference type="PROSITE" id="PS00742">
    <property type="entry name" value="PEP_ENZYMES_2"/>
    <property type="match status" value="1"/>
</dbReference>
<dbReference type="InterPro" id="IPR040442">
    <property type="entry name" value="Pyrv_kinase-like_dom_sf"/>
</dbReference>
<dbReference type="PIRSF" id="PIRSF000732">
    <property type="entry name" value="PTS_enzyme_I"/>
    <property type="match status" value="1"/>
</dbReference>
<dbReference type="OrthoDB" id="9765468at2"/>
<keyword evidence="14 16" id="KW-0460">Magnesium</keyword>
<evidence type="ECO:0000256" key="5">
    <source>
        <dbReference type="ARBA" id="ARBA00012232"/>
    </source>
</evidence>
<evidence type="ECO:0000313" key="23">
    <source>
        <dbReference type="EMBL" id="QCI26609.1"/>
    </source>
</evidence>
<dbReference type="InterPro" id="IPR006318">
    <property type="entry name" value="PTS_EI-like"/>
</dbReference>
<keyword evidence="24" id="KW-1185">Reference proteome</keyword>
<keyword evidence="13 16" id="KW-0418">Kinase</keyword>
<dbReference type="Pfam" id="PF02896">
    <property type="entry name" value="PEP-utilizers_C"/>
    <property type="match status" value="1"/>
</dbReference>
<proteinExistence type="inferred from homology"/>
<evidence type="ECO:0000256" key="6">
    <source>
        <dbReference type="ARBA" id="ARBA00016544"/>
    </source>
</evidence>
<gene>
    <name evidence="23" type="primary">ptsI</name>
    <name evidence="23" type="ORF">D9V80_00280</name>
</gene>
<organism evidence="23 24">
    <name type="scientific">Buchnera aphidicola</name>
    <name type="common">Thelaxes californica</name>
    <dbReference type="NCBI Taxonomy" id="1315998"/>
    <lineage>
        <taxon>Bacteria</taxon>
        <taxon>Pseudomonadati</taxon>
        <taxon>Pseudomonadota</taxon>
        <taxon>Gammaproteobacteria</taxon>
        <taxon>Enterobacterales</taxon>
        <taxon>Erwiniaceae</taxon>
        <taxon>Buchnera</taxon>
    </lineage>
</organism>
<dbReference type="InterPro" id="IPR024692">
    <property type="entry name" value="PTS_EI"/>
</dbReference>
<keyword evidence="8 16" id="KW-0963">Cytoplasm</keyword>
<evidence type="ECO:0000256" key="7">
    <source>
        <dbReference type="ARBA" id="ARBA00022448"/>
    </source>
</evidence>
<evidence type="ECO:0000256" key="14">
    <source>
        <dbReference type="ARBA" id="ARBA00022842"/>
    </source>
</evidence>
<keyword evidence="10 16" id="KW-0808">Transferase</keyword>
<evidence type="ECO:0000256" key="18">
    <source>
        <dbReference type="PIRSR" id="PIRSR000732-2"/>
    </source>
</evidence>
<keyword evidence="23" id="KW-0670">Pyruvate</keyword>
<name>A0A4D6YB33_9GAMM</name>
<dbReference type="Gene3D" id="3.20.20.60">
    <property type="entry name" value="Phosphoenolpyruvate-binding domains"/>
    <property type="match status" value="1"/>
</dbReference>
<dbReference type="EMBL" id="CP034852">
    <property type="protein sequence ID" value="QCI26609.1"/>
    <property type="molecule type" value="Genomic_DNA"/>
</dbReference>
<evidence type="ECO:0000256" key="13">
    <source>
        <dbReference type="ARBA" id="ARBA00022777"/>
    </source>
</evidence>
<dbReference type="GO" id="GO:0005737">
    <property type="term" value="C:cytoplasm"/>
    <property type="evidence" value="ECO:0007669"/>
    <property type="project" value="UniProtKB-SubCell"/>
</dbReference>
<feature type="binding site" evidence="18">
    <location>
        <position position="465"/>
    </location>
    <ligand>
        <name>phosphoenolpyruvate</name>
        <dbReference type="ChEBI" id="CHEBI:58702"/>
    </ligand>
</feature>
<feature type="active site" description="Tele-phosphohistidine intermediate" evidence="17">
    <location>
        <position position="189"/>
    </location>
</feature>
<dbReference type="SUPFAM" id="SSF52009">
    <property type="entry name" value="Phosphohistidine domain"/>
    <property type="match status" value="1"/>
</dbReference>
<keyword evidence="11 16" id="KW-0598">Phosphotransferase system</keyword>
<evidence type="ECO:0000256" key="3">
    <source>
        <dbReference type="ARBA" id="ARBA00004496"/>
    </source>
</evidence>
<feature type="domain" description="PEP-utilising enzyme C-terminal" evidence="21">
    <location>
        <begin position="251"/>
        <end position="541"/>
    </location>
</feature>
<reference evidence="23 24" key="1">
    <citation type="submission" date="2018-12" db="EMBL/GenBank/DDBJ databases">
        <authorList>
            <person name="Chong R.A."/>
        </authorList>
    </citation>
    <scope>NUCLEOTIDE SEQUENCE [LARGE SCALE GENOMIC DNA]</scope>
    <source>
        <strain evidence="23 24">Tca</strain>
    </source>
</reference>